<dbReference type="InterPro" id="IPR009715">
    <property type="entry name" value="RtcR"/>
</dbReference>
<protein>
    <submittedName>
        <fullName evidence="4">Transcriptional regulator</fullName>
    </submittedName>
</protein>
<dbReference type="NCBIfam" id="NF038308">
    <property type="entry name" value="RNA_repair_RtcR"/>
    <property type="match status" value="1"/>
</dbReference>
<dbReference type="AlphaFoldDB" id="A0A0R0CBS9"/>
<organism evidence="4 5">
    <name type="scientific">Stenotrophomonas terrae</name>
    <dbReference type="NCBI Taxonomy" id="405446"/>
    <lineage>
        <taxon>Bacteria</taxon>
        <taxon>Pseudomonadati</taxon>
        <taxon>Pseudomonadota</taxon>
        <taxon>Gammaproteobacteria</taxon>
        <taxon>Lysobacterales</taxon>
        <taxon>Lysobacteraceae</taxon>
        <taxon>Stenotrophomonas</taxon>
    </lineage>
</organism>
<dbReference type="RefSeq" id="WP_057630277.1">
    <property type="nucleotide sequence ID" value="NZ_LDJJ01000070.1"/>
</dbReference>
<dbReference type="InterPro" id="IPR017183">
    <property type="entry name" value="Sigma54_dep_tscrpt_act_RtcR"/>
</dbReference>
<feature type="domain" description="Sigma-54 factor interaction" evidence="3">
    <location>
        <begin position="186"/>
        <end position="424"/>
    </location>
</feature>
<gene>
    <name evidence="4" type="ORF">ABB27_17385</name>
</gene>
<dbReference type="EMBL" id="LDJJ01000070">
    <property type="protein sequence ID" value="KRG63655.1"/>
    <property type="molecule type" value="Genomic_DNA"/>
</dbReference>
<dbReference type="Gene3D" id="3.40.50.300">
    <property type="entry name" value="P-loop containing nucleotide triphosphate hydrolases"/>
    <property type="match status" value="1"/>
</dbReference>
<dbReference type="PATRIC" id="fig|405446.3.peg.3480"/>
<dbReference type="OrthoDB" id="9804019at2"/>
<evidence type="ECO:0000259" key="3">
    <source>
        <dbReference type="PROSITE" id="PS50045"/>
    </source>
</evidence>
<dbReference type="InterPro" id="IPR002078">
    <property type="entry name" value="Sigma_54_int"/>
</dbReference>
<sequence>MSKRQVIFGMLGTQLDSGSGPGRWEKWRPTVALGMHEDFQPDRIELMLDQRRFSRLANLVQEDLALVSPSTELRLHDTYLVDPWEFEGVYARLHDFLAAYPFQPDEEDYYVHITTGTHVTQICWFLLTESRHFPGRLLQTSPPRKQGNGDPGSHTVIDLDLSRYDHIAQRFAQQQLQDRDLLKSGIATRNPTFNRMIEQIEKVATRSRAPMLLTGPTGAGKSQLAKRVFELKKLKHQLPGRFVEVNCATLRGDGAMSTLFGHTKGAYTGASSDRAGLLRSAHQGLLFLDEIGELGADEQAMLLRALEEKRFLPVGSDREVESDFQLIAGTNRDLQHDVRLGRFREDLLARLNLWTYQLPGLAQRSEDIEPNLEFELERWSREQHERVRFNAEARERYLRFASSADAAWRGNFRDLGASVVRMATLANAGRIQTDGVDEEIGRLRAQWHGGDDASPLQALMGDAANQLDRFDRVQLEEVVRVSLRSKTLSAAGRELFAVSRTQRASTNDADRLRKYLAKFDLDWEQLRNRATQL</sequence>
<dbReference type="PANTHER" id="PTHR32071">
    <property type="entry name" value="TRANSCRIPTIONAL REGULATORY PROTEIN"/>
    <property type="match status" value="1"/>
</dbReference>
<keyword evidence="5" id="KW-1185">Reference proteome</keyword>
<dbReference type="SMART" id="SM00382">
    <property type="entry name" value="AAA"/>
    <property type="match status" value="1"/>
</dbReference>
<dbReference type="InterPro" id="IPR027417">
    <property type="entry name" value="P-loop_NTPase"/>
</dbReference>
<dbReference type="GO" id="GO:0005524">
    <property type="term" value="F:ATP binding"/>
    <property type="evidence" value="ECO:0007669"/>
    <property type="project" value="UniProtKB-KW"/>
</dbReference>
<keyword evidence="1" id="KW-0547">Nucleotide-binding</keyword>
<dbReference type="SUPFAM" id="SSF52540">
    <property type="entry name" value="P-loop containing nucleoside triphosphate hydrolases"/>
    <property type="match status" value="1"/>
</dbReference>
<dbReference type="GO" id="GO:0003700">
    <property type="term" value="F:DNA-binding transcription factor activity"/>
    <property type="evidence" value="ECO:0007669"/>
    <property type="project" value="InterPro"/>
</dbReference>
<dbReference type="PROSITE" id="PS50045">
    <property type="entry name" value="SIGMA54_INTERACT_4"/>
    <property type="match status" value="1"/>
</dbReference>
<dbReference type="PANTHER" id="PTHR32071:SF14">
    <property type="entry name" value="TRANSCRIPTIONAL REGULATORY PROTEIN RTCR"/>
    <property type="match status" value="1"/>
</dbReference>
<proteinExistence type="predicted"/>
<comment type="caution">
    <text evidence="4">The sequence shown here is derived from an EMBL/GenBank/DDBJ whole genome shotgun (WGS) entry which is preliminary data.</text>
</comment>
<dbReference type="Gene3D" id="1.10.8.60">
    <property type="match status" value="1"/>
</dbReference>
<dbReference type="FunFam" id="3.40.50.300:FF:001653">
    <property type="entry name" value="Transcriptional regulator RtcR"/>
    <property type="match status" value="1"/>
</dbReference>
<accession>A0A0R0CBS9</accession>
<dbReference type="Pfam" id="PF06956">
    <property type="entry name" value="RtcR"/>
    <property type="match status" value="1"/>
</dbReference>
<reference evidence="4 5" key="1">
    <citation type="submission" date="2015-05" db="EMBL/GenBank/DDBJ databases">
        <title>Genome sequencing and analysis of members of genus Stenotrophomonas.</title>
        <authorList>
            <person name="Patil P.P."/>
            <person name="Midha S."/>
            <person name="Patil P.B."/>
        </authorList>
    </citation>
    <scope>NUCLEOTIDE SEQUENCE [LARGE SCALE GENOMIC DNA]</scope>
    <source>
        <strain evidence="4 5">DSM 18941</strain>
    </source>
</reference>
<keyword evidence="2" id="KW-0067">ATP-binding</keyword>
<evidence type="ECO:0000256" key="2">
    <source>
        <dbReference type="ARBA" id="ARBA00022840"/>
    </source>
</evidence>
<evidence type="ECO:0000313" key="4">
    <source>
        <dbReference type="EMBL" id="KRG63655.1"/>
    </source>
</evidence>
<evidence type="ECO:0000256" key="1">
    <source>
        <dbReference type="ARBA" id="ARBA00022741"/>
    </source>
</evidence>
<dbReference type="Proteomes" id="UP000051863">
    <property type="component" value="Unassembled WGS sequence"/>
</dbReference>
<dbReference type="InterPro" id="IPR003593">
    <property type="entry name" value="AAA+_ATPase"/>
</dbReference>
<dbReference type="CDD" id="cd00009">
    <property type="entry name" value="AAA"/>
    <property type="match status" value="1"/>
</dbReference>
<dbReference type="PIRSF" id="PIRSF037354">
    <property type="entry name" value="Txn_actvtr_RtcR"/>
    <property type="match status" value="1"/>
</dbReference>
<evidence type="ECO:0000313" key="5">
    <source>
        <dbReference type="Proteomes" id="UP000051863"/>
    </source>
</evidence>
<name>A0A0R0CBS9_9GAMM</name>
<dbReference type="Pfam" id="PF00158">
    <property type="entry name" value="Sigma54_activat"/>
    <property type="match status" value="1"/>
</dbReference>